<dbReference type="Proteomes" id="UP000473681">
    <property type="component" value="Unassembled WGS sequence"/>
</dbReference>
<comment type="caution">
    <text evidence="1">The sequence shown here is derived from an EMBL/GenBank/DDBJ whole genome shotgun (WGS) entry which is preliminary data.</text>
</comment>
<reference evidence="1 2" key="1">
    <citation type="submission" date="2019-04" db="EMBL/GenBank/DDBJ databases">
        <title>Genome sequencing of Clostridium botulinum Groups I-IV and Clostridium butyricum.</title>
        <authorList>
            <person name="Brunt J."/>
            <person name="Van Vliet A.H.M."/>
            <person name="Stringer S.C."/>
            <person name="Carter A.T."/>
            <person name="Peck M.W."/>
        </authorList>
    </citation>
    <scope>NUCLEOTIDE SEQUENCE [LARGE SCALE GENOMIC DNA]</scope>
    <source>
        <strain evidence="1 2">CB-K-33E</strain>
    </source>
</reference>
<evidence type="ECO:0000313" key="2">
    <source>
        <dbReference type="Proteomes" id="UP000473681"/>
    </source>
</evidence>
<accession>A0A846JTY0</accession>
<evidence type="ECO:0000313" key="1">
    <source>
        <dbReference type="EMBL" id="NFN36456.1"/>
    </source>
</evidence>
<dbReference type="AlphaFoldDB" id="A0A846JTY0"/>
<organism evidence="1 2">
    <name type="scientific">Clostridium botulinum</name>
    <dbReference type="NCBI Taxonomy" id="1491"/>
    <lineage>
        <taxon>Bacteria</taxon>
        <taxon>Bacillati</taxon>
        <taxon>Bacillota</taxon>
        <taxon>Clostridia</taxon>
        <taxon>Eubacteriales</taxon>
        <taxon>Clostridiaceae</taxon>
        <taxon>Clostridium</taxon>
    </lineage>
</organism>
<protein>
    <submittedName>
        <fullName evidence="1">Uncharacterized protein</fullName>
    </submittedName>
</protein>
<name>A0A846JTY0_CLOBO</name>
<dbReference type="EMBL" id="SWVK01000023">
    <property type="protein sequence ID" value="NFN36456.1"/>
    <property type="molecule type" value="Genomic_DNA"/>
</dbReference>
<gene>
    <name evidence="1" type="ORF">FDB51_15330</name>
</gene>
<sequence length="64" mass="7509">MKAYEILKKENIGKKYKDNKGDIWEVVKHMENLVLSLANVGAKQTSIVNMYYLDEIFKLNFIEV</sequence>
<proteinExistence type="predicted"/>